<dbReference type="EMBL" id="JADKNH010000005">
    <property type="protein sequence ID" value="MBF4693222.1"/>
    <property type="molecule type" value="Genomic_DNA"/>
</dbReference>
<dbReference type="PANTHER" id="PTHR40068:SF1">
    <property type="entry name" value="TRANSCRIPTION REPRESSOR NIAR-RELATED"/>
    <property type="match status" value="1"/>
</dbReference>
<dbReference type="InterPro" id="IPR036388">
    <property type="entry name" value="WH-like_DNA-bd_sf"/>
</dbReference>
<dbReference type="PANTHER" id="PTHR40068">
    <property type="entry name" value="TRANSCRIPTION REPRESSOR NIAR-RELATED"/>
    <property type="match status" value="1"/>
</dbReference>
<dbReference type="SUPFAM" id="SSF46785">
    <property type="entry name" value="Winged helix' DNA-binding domain"/>
    <property type="match status" value="1"/>
</dbReference>
<dbReference type="InterPro" id="IPR004173">
    <property type="entry name" value="3H_domain"/>
</dbReference>
<dbReference type="InterPro" id="IPR035922">
    <property type="entry name" value="3H_dom_sf"/>
</dbReference>
<accession>A0ABR9ZRY7</accession>
<evidence type="ECO:0000313" key="3">
    <source>
        <dbReference type="EMBL" id="MBF4693222.1"/>
    </source>
</evidence>
<comment type="caution">
    <text evidence="3">The sequence shown here is derived from an EMBL/GenBank/DDBJ whole genome shotgun (WGS) entry which is preliminary data.</text>
</comment>
<organism evidence="3 4">
    <name type="scientific">Fusibacter ferrireducens</name>
    <dbReference type="NCBI Taxonomy" id="2785058"/>
    <lineage>
        <taxon>Bacteria</taxon>
        <taxon>Bacillati</taxon>
        <taxon>Bacillota</taxon>
        <taxon>Clostridia</taxon>
        <taxon>Eubacteriales</taxon>
        <taxon>Eubacteriales Family XII. Incertae Sedis</taxon>
        <taxon>Fusibacter</taxon>
    </lineage>
</organism>
<reference evidence="3 4" key="1">
    <citation type="submission" date="2020-11" db="EMBL/GenBank/DDBJ databases">
        <title>Fusibacter basophilias sp. nov.</title>
        <authorList>
            <person name="Qiu D."/>
        </authorList>
    </citation>
    <scope>NUCLEOTIDE SEQUENCE [LARGE SCALE GENOMIC DNA]</scope>
    <source>
        <strain evidence="3 4">Q10-2</strain>
    </source>
</reference>
<dbReference type="InterPro" id="IPR036390">
    <property type="entry name" value="WH_DNA-bd_sf"/>
</dbReference>
<dbReference type="Pfam" id="PF02829">
    <property type="entry name" value="3H"/>
    <property type="match status" value="1"/>
</dbReference>
<protein>
    <submittedName>
        <fullName evidence="3">Transcription repressor NadR</fullName>
    </submittedName>
</protein>
<name>A0ABR9ZRY7_9FIRM</name>
<feature type="domain" description="3H" evidence="1">
    <location>
        <begin position="80"/>
        <end position="174"/>
    </location>
</feature>
<sequence>MRGGAVMSENRRKLIIEKLNLNTEPITGTELASSFEVSRQVIVQDIAILRAEGYSILATSNGYIIPKIHGQNRIIKTFVSEHKGFERMEEELRIIVEYGGKVIDVIVEHPVYGEIVGTLLISNMDDVEKFIKRVEETNAQPLSLLTDGAHVHTIEVPSEKIFKLIKAELFEKGFIKEQ</sequence>
<dbReference type="Gene3D" id="3.30.1340.20">
    <property type="entry name" value="3H domain"/>
    <property type="match status" value="1"/>
</dbReference>
<gene>
    <name evidence="3" type="ORF">ISU02_08830</name>
</gene>
<dbReference type="SUPFAM" id="SSF75500">
    <property type="entry name" value="Putative transcriptional regulator TM1602, C-terminal domain"/>
    <property type="match status" value="1"/>
</dbReference>
<dbReference type="Gene3D" id="1.10.10.10">
    <property type="entry name" value="Winged helix-like DNA-binding domain superfamily/Winged helix DNA-binding domain"/>
    <property type="match status" value="1"/>
</dbReference>
<dbReference type="InterPro" id="IPR013196">
    <property type="entry name" value="HTH_11"/>
</dbReference>
<evidence type="ECO:0000313" key="4">
    <source>
        <dbReference type="Proteomes" id="UP000614200"/>
    </source>
</evidence>
<evidence type="ECO:0000259" key="2">
    <source>
        <dbReference type="Pfam" id="PF08279"/>
    </source>
</evidence>
<dbReference type="PIRSF" id="PIRSF037847">
    <property type="entry name" value="NiaR"/>
    <property type="match status" value="1"/>
</dbReference>
<dbReference type="Pfam" id="PF08279">
    <property type="entry name" value="HTH_11"/>
    <property type="match status" value="1"/>
</dbReference>
<keyword evidence="4" id="KW-1185">Reference proteome</keyword>
<proteinExistence type="predicted"/>
<evidence type="ECO:0000259" key="1">
    <source>
        <dbReference type="Pfam" id="PF02829"/>
    </source>
</evidence>
<feature type="domain" description="Helix-turn-helix type 11" evidence="2">
    <location>
        <begin position="11"/>
        <end position="64"/>
    </location>
</feature>
<dbReference type="Proteomes" id="UP000614200">
    <property type="component" value="Unassembled WGS sequence"/>
</dbReference>
<dbReference type="InterPro" id="IPR026043">
    <property type="entry name" value="NadR"/>
</dbReference>